<proteinExistence type="predicted"/>
<sequence length="335" mass="38242">MTTEKNNPIIRRSVRLLHAVQELHKQGFHNLACICVMSPSGTDWRIRLHPFQNLYFDEDGFVQSTKMLKHERANHSSAKEGNCYFGWVDAKDLTAKELAERIKERFPELIAASVGENYAFVGWFTHMLGVAERGALPVFSSEFGGLAGGMVFTSVSDLQLPAPPYPVIMSSGKIRFLWAEEPSLKNDWHTAYQPIINALKDSRVPRFPKYPSHSNDLFVHGAYWEGAVYYLHAILGFESETEYIESRASQAERLSVFSTIFDSEGQLDLLDAYFSRVVLKESRSRLNHKAQQFCQQTIERVEATYRLKPCRFPNPYFGGNNPLHLTRLEYFSGST</sequence>
<keyword evidence="2" id="KW-1185">Reference proteome</keyword>
<accession>A0A1M5N6A2</accession>
<organism evidence="1 2">
    <name type="scientific">Marisediminitalea aggregata</name>
    <dbReference type="NCBI Taxonomy" id="634436"/>
    <lineage>
        <taxon>Bacteria</taxon>
        <taxon>Pseudomonadati</taxon>
        <taxon>Pseudomonadota</taxon>
        <taxon>Gammaproteobacteria</taxon>
        <taxon>Alteromonadales</taxon>
        <taxon>Alteromonadaceae</taxon>
        <taxon>Marisediminitalea</taxon>
    </lineage>
</organism>
<dbReference type="Proteomes" id="UP000184520">
    <property type="component" value="Unassembled WGS sequence"/>
</dbReference>
<protein>
    <submittedName>
        <fullName evidence="1">Uncharacterized protein</fullName>
    </submittedName>
</protein>
<evidence type="ECO:0000313" key="1">
    <source>
        <dbReference type="EMBL" id="SHG84987.1"/>
    </source>
</evidence>
<reference evidence="2" key="1">
    <citation type="submission" date="2016-11" db="EMBL/GenBank/DDBJ databases">
        <authorList>
            <person name="Varghese N."/>
            <person name="Submissions S."/>
        </authorList>
    </citation>
    <scope>NUCLEOTIDE SEQUENCE [LARGE SCALE GENOMIC DNA]</scope>
    <source>
        <strain evidence="2">CGMCC 1.8995</strain>
    </source>
</reference>
<name>A0A1M5N6A2_9ALTE</name>
<dbReference type="EMBL" id="FQWD01000005">
    <property type="protein sequence ID" value="SHG84987.1"/>
    <property type="molecule type" value="Genomic_DNA"/>
</dbReference>
<dbReference type="AlphaFoldDB" id="A0A1M5N6A2"/>
<dbReference type="RefSeq" id="WP_073324041.1">
    <property type="nucleotide sequence ID" value="NZ_FQWD01000005.1"/>
</dbReference>
<gene>
    <name evidence="1" type="ORF">SAMN05216361_3090</name>
</gene>
<evidence type="ECO:0000313" key="2">
    <source>
        <dbReference type="Proteomes" id="UP000184520"/>
    </source>
</evidence>
<dbReference type="OrthoDB" id="6379714at2"/>